<dbReference type="InterPro" id="IPR019734">
    <property type="entry name" value="TPR_rpt"/>
</dbReference>
<comment type="caution">
    <text evidence="2">The sequence shown here is derived from an EMBL/GenBank/DDBJ whole genome shotgun (WGS) entry which is preliminary data.</text>
</comment>
<dbReference type="AlphaFoldDB" id="A0A4R9M7Q2"/>
<evidence type="ECO:0000256" key="1">
    <source>
        <dbReference type="PROSITE-ProRule" id="PRU00339"/>
    </source>
</evidence>
<keyword evidence="1" id="KW-0802">TPR repeat</keyword>
<dbReference type="EMBL" id="RQHW01000002">
    <property type="protein sequence ID" value="TGN21109.1"/>
    <property type="molecule type" value="Genomic_DNA"/>
</dbReference>
<dbReference type="Gene3D" id="1.25.40.10">
    <property type="entry name" value="Tetratricopeptide repeat domain"/>
    <property type="match status" value="1"/>
</dbReference>
<protein>
    <submittedName>
        <fullName evidence="2">Uncharacterized protein</fullName>
    </submittedName>
</protein>
<dbReference type="Proteomes" id="UP000298058">
    <property type="component" value="Unassembled WGS sequence"/>
</dbReference>
<keyword evidence="3" id="KW-1185">Reference proteome</keyword>
<dbReference type="PROSITE" id="PS50005">
    <property type="entry name" value="TPR"/>
    <property type="match status" value="1"/>
</dbReference>
<dbReference type="SUPFAM" id="SSF48452">
    <property type="entry name" value="TPR-like"/>
    <property type="match status" value="2"/>
</dbReference>
<dbReference type="InterPro" id="IPR011990">
    <property type="entry name" value="TPR-like_helical_dom_sf"/>
</dbReference>
<dbReference type="OrthoDB" id="324977at2"/>
<gene>
    <name evidence="2" type="ORF">EHS15_00905</name>
</gene>
<sequence length="261" mass="29747">MKYYLFLAVLYFVTGSVFSQESKTPVVGSSYFQAVEEYKLKNYAKSIELLRSLLSEGKATYESYALLAYNYDKLNDFENAYSSIQEARKRKPEDENLASSALGILAHFKKWKAVIELAEKFVPMYPTNAEIRYFYSLALSHKGAGKVALSQIEKAKANNPNDVRFLELEGKIYYSLKNYEKADMSLRWASSLNEKSASIWNNLALVQEALYHQNKKLGKKKDALGYLEEAKLCIQRAESMDSDQTSIKENVKRIQSIVPAS</sequence>
<feature type="repeat" description="TPR" evidence="1">
    <location>
        <begin position="61"/>
        <end position="94"/>
    </location>
</feature>
<proteinExistence type="predicted"/>
<dbReference type="RefSeq" id="WP_135758644.1">
    <property type="nucleotide sequence ID" value="NZ_RQHW01000002.1"/>
</dbReference>
<dbReference type="SMART" id="SM00028">
    <property type="entry name" value="TPR"/>
    <property type="match status" value="2"/>
</dbReference>
<evidence type="ECO:0000313" key="3">
    <source>
        <dbReference type="Proteomes" id="UP000298058"/>
    </source>
</evidence>
<name>A0A4R9M7Q2_9LEPT</name>
<reference evidence="2" key="1">
    <citation type="journal article" date="2019" name="PLoS Negl. Trop. Dis.">
        <title>Revisiting the worldwide diversity of Leptospira species in the environment.</title>
        <authorList>
            <person name="Vincent A.T."/>
            <person name="Schiettekatte O."/>
            <person name="Bourhy P."/>
            <person name="Veyrier F.J."/>
            <person name="Picardeau M."/>
        </authorList>
    </citation>
    <scope>NUCLEOTIDE SEQUENCE [LARGE SCALE GENOMIC DNA]</scope>
    <source>
        <strain evidence="2">201300427</strain>
    </source>
</reference>
<organism evidence="2 3">
    <name type="scientific">Leptospira idonii</name>
    <dbReference type="NCBI Taxonomy" id="1193500"/>
    <lineage>
        <taxon>Bacteria</taxon>
        <taxon>Pseudomonadati</taxon>
        <taxon>Spirochaetota</taxon>
        <taxon>Spirochaetia</taxon>
        <taxon>Leptospirales</taxon>
        <taxon>Leptospiraceae</taxon>
        <taxon>Leptospira</taxon>
    </lineage>
</organism>
<accession>A0A4R9M7Q2</accession>
<evidence type="ECO:0000313" key="2">
    <source>
        <dbReference type="EMBL" id="TGN21109.1"/>
    </source>
</evidence>